<dbReference type="AlphaFoldDB" id="A0A8S1C447"/>
<protein>
    <recommendedName>
        <fullName evidence="7">Ubiquinone biosynthesis protein COQ4 homolog, mitochondrial</fullName>
    </recommendedName>
    <alternativeName>
        <fullName evidence="7">4-hydroxy-3-methoxy-5-polyprenylbenzoate decarboxylase</fullName>
        <ecNumber evidence="7">4.1.1.130</ecNumber>
    </alternativeName>
    <alternativeName>
        <fullName evidence="7">Coenzyme Q biosynthesis protein 4 homolog</fullName>
    </alternativeName>
</protein>
<evidence type="ECO:0000313" key="8">
    <source>
        <dbReference type="EMBL" id="CAB3364043.1"/>
    </source>
</evidence>
<keyword evidence="3 7" id="KW-0862">Zinc</keyword>
<dbReference type="PANTHER" id="PTHR12922">
    <property type="entry name" value="UBIQUINONE BIOSYNTHESIS PROTEIN"/>
    <property type="match status" value="1"/>
</dbReference>
<dbReference type="GO" id="GO:0120539">
    <property type="term" value="F:4-hydroxy-3-methoxy-5-polyprenylbenzoate decarboxylase activity"/>
    <property type="evidence" value="ECO:0007669"/>
    <property type="project" value="UniProtKB-EC"/>
</dbReference>
<feature type="binding site" evidence="7">
    <location>
        <position position="192"/>
    </location>
    <ligand>
        <name>Zn(2+)</name>
        <dbReference type="ChEBI" id="CHEBI:29105"/>
    </ligand>
</feature>
<comment type="catalytic activity">
    <reaction evidence="7">
        <text>a 4-hydroxy-3-methoxy-5-(all-trans-polyprenyl)benzoate + H(+) = a 2-methoxy-6-(all-trans-polyprenyl)phenol + CO2</text>
        <dbReference type="Rhea" id="RHEA:81179"/>
        <dbReference type="Rhea" id="RHEA-COMP:9551"/>
        <dbReference type="Rhea" id="RHEA-COMP:10931"/>
        <dbReference type="ChEBI" id="CHEBI:15378"/>
        <dbReference type="ChEBI" id="CHEBI:16526"/>
        <dbReference type="ChEBI" id="CHEBI:62731"/>
        <dbReference type="ChEBI" id="CHEBI:84443"/>
        <dbReference type="EC" id="4.1.1.130"/>
    </reaction>
</comment>
<evidence type="ECO:0000256" key="4">
    <source>
        <dbReference type="ARBA" id="ARBA00023128"/>
    </source>
</evidence>
<dbReference type="HAMAP" id="MF_03111">
    <property type="entry name" value="Coq4"/>
    <property type="match status" value="1"/>
</dbReference>
<comment type="pathway">
    <text evidence="7">Cofactor biosynthesis; ubiquinone biosynthesis.</text>
</comment>
<dbReference type="InterPro" id="IPR027540">
    <property type="entry name" value="Coq4_euk"/>
</dbReference>
<dbReference type="PANTHER" id="PTHR12922:SF7">
    <property type="entry name" value="UBIQUINONE BIOSYNTHESIS PROTEIN COQ4 HOMOLOG, MITOCHONDRIAL"/>
    <property type="match status" value="1"/>
</dbReference>
<comment type="cofactor">
    <cofactor evidence="7">
        <name>Zn(2+)</name>
        <dbReference type="ChEBI" id="CHEBI:29105"/>
    </cofactor>
</comment>
<keyword evidence="9" id="KW-1185">Reference proteome</keyword>
<evidence type="ECO:0000256" key="5">
    <source>
        <dbReference type="ARBA" id="ARBA00023136"/>
    </source>
</evidence>
<evidence type="ECO:0000256" key="1">
    <source>
        <dbReference type="ARBA" id="ARBA00022688"/>
    </source>
</evidence>
<comment type="subcellular location">
    <subcellularLocation>
        <location evidence="7">Mitochondrion inner membrane</location>
        <topology evidence="7">Peripheral membrane protein</topology>
        <orientation evidence="7">Matrix side</orientation>
    </subcellularLocation>
</comment>
<organism evidence="8 9">
    <name type="scientific">Cloeon dipterum</name>
    <dbReference type="NCBI Taxonomy" id="197152"/>
    <lineage>
        <taxon>Eukaryota</taxon>
        <taxon>Metazoa</taxon>
        <taxon>Ecdysozoa</taxon>
        <taxon>Arthropoda</taxon>
        <taxon>Hexapoda</taxon>
        <taxon>Insecta</taxon>
        <taxon>Pterygota</taxon>
        <taxon>Palaeoptera</taxon>
        <taxon>Ephemeroptera</taxon>
        <taxon>Pisciforma</taxon>
        <taxon>Baetidae</taxon>
        <taxon>Cloeon</taxon>
    </lineage>
</organism>
<feature type="binding site" evidence="7">
    <location>
        <position position="176"/>
    </location>
    <ligand>
        <name>Zn(2+)</name>
        <dbReference type="ChEBI" id="CHEBI:29105"/>
    </ligand>
</feature>
<dbReference type="GO" id="GO:0008270">
    <property type="term" value="F:zinc ion binding"/>
    <property type="evidence" value="ECO:0007669"/>
    <property type="project" value="UniProtKB-UniRule"/>
</dbReference>
<keyword evidence="5 7" id="KW-0472">Membrane</keyword>
<comment type="caution">
    <text evidence="8">The sequence shown here is derived from an EMBL/GenBank/DDBJ whole genome shotgun (WGS) entry which is preliminary data.</text>
</comment>
<accession>A0A8S1C447</accession>
<evidence type="ECO:0000256" key="6">
    <source>
        <dbReference type="ARBA" id="ARBA00023239"/>
    </source>
</evidence>
<keyword evidence="6 7" id="KW-0456">Lyase</keyword>
<sequence length="273" mass="30783">MLKLINGRNWYAACVFRRRIVTSSEKLCLKAEASSEEDSTGADNPYFADFQKFHIEASPAQKLILSLGSAITTLLNPGRPDALGVFGETSGHSALQKMHEKMMMSSEGQLILTDKPRINSSTVDLNCLKKLPPNTLGRTYIKFLEENNVTPDSRTPVQFVDDIELAFVMQRYREIHDLVHTVLGMPTNMLGEVAVKWVEGIQTGLPMCVSGAIFGPLRLKPKQRQRYVNSYLPWALSTAANAEFILNIYFEKRWEQPMGELLKELKIEPFVES</sequence>
<keyword evidence="2 7" id="KW-0999">Mitochondrion inner membrane</keyword>
<proteinExistence type="inferred from homology"/>
<feature type="binding site" evidence="7">
    <location>
        <position position="180"/>
    </location>
    <ligand>
        <name>Zn(2+)</name>
        <dbReference type="ChEBI" id="CHEBI:29105"/>
    </ligand>
</feature>
<keyword evidence="7" id="KW-0479">Metal-binding</keyword>
<evidence type="ECO:0000256" key="7">
    <source>
        <dbReference type="HAMAP-Rule" id="MF_03111"/>
    </source>
</evidence>
<dbReference type="EMBL" id="CADEPI010000014">
    <property type="protein sequence ID" value="CAB3364043.1"/>
    <property type="molecule type" value="Genomic_DNA"/>
</dbReference>
<feature type="binding site" evidence="7">
    <location>
        <position position="177"/>
    </location>
    <ligand>
        <name>Zn(2+)</name>
        <dbReference type="ChEBI" id="CHEBI:29105"/>
    </ligand>
</feature>
<comment type="similarity">
    <text evidence="7">Belongs to the COQ4 family.</text>
</comment>
<dbReference type="EC" id="4.1.1.130" evidence="7"/>
<dbReference type="InterPro" id="IPR007715">
    <property type="entry name" value="Coq4"/>
</dbReference>
<keyword evidence="1 7" id="KW-0831">Ubiquinone biosynthesis</keyword>
<reference evidence="8 9" key="1">
    <citation type="submission" date="2020-04" db="EMBL/GenBank/DDBJ databases">
        <authorList>
            <person name="Alioto T."/>
            <person name="Alioto T."/>
            <person name="Gomez Garrido J."/>
        </authorList>
    </citation>
    <scope>NUCLEOTIDE SEQUENCE [LARGE SCALE GENOMIC DNA]</scope>
</reference>
<gene>
    <name evidence="8" type="ORF">CLODIP_2_CD06993</name>
</gene>
<dbReference type="OrthoDB" id="4249at2759"/>
<dbReference type="Pfam" id="PF05019">
    <property type="entry name" value="Coq4"/>
    <property type="match status" value="1"/>
</dbReference>
<dbReference type="Proteomes" id="UP000494165">
    <property type="component" value="Unassembled WGS sequence"/>
</dbReference>
<name>A0A8S1C447_9INSE</name>
<comment type="function">
    <text evidence="7">Lyase that catalyzes the C1-decarboxylation of 4-hydroxy-3-methoxy-5-(all-trans-polyprenyl)benzoic acid into 2-methoxy-6-(all-trans-polyprenyl)phenol during ubiquinone biosynthesis.</text>
</comment>
<comment type="subunit">
    <text evidence="7">Component of a multi-subunit COQ enzyme complex.</text>
</comment>
<keyword evidence="4 7" id="KW-0496">Mitochondrion</keyword>
<evidence type="ECO:0000256" key="3">
    <source>
        <dbReference type="ARBA" id="ARBA00022833"/>
    </source>
</evidence>
<evidence type="ECO:0000256" key="2">
    <source>
        <dbReference type="ARBA" id="ARBA00022792"/>
    </source>
</evidence>
<evidence type="ECO:0000313" key="9">
    <source>
        <dbReference type="Proteomes" id="UP000494165"/>
    </source>
</evidence>
<dbReference type="GO" id="GO:0031314">
    <property type="term" value="C:extrinsic component of mitochondrial inner membrane"/>
    <property type="evidence" value="ECO:0007669"/>
    <property type="project" value="UniProtKB-UniRule"/>
</dbReference>